<dbReference type="STRING" id="282301.A0A267FNR4"/>
<reference evidence="5 6" key="1">
    <citation type="submission" date="2017-06" db="EMBL/GenBank/DDBJ databases">
        <title>A platform for efficient transgenesis in Macrostomum lignano, a flatworm model organism for stem cell research.</title>
        <authorList>
            <person name="Berezikov E."/>
        </authorList>
    </citation>
    <scope>NUCLEOTIDE SEQUENCE [LARGE SCALE GENOMIC DNA]</scope>
    <source>
        <strain evidence="5">DV1</strain>
        <tissue evidence="5">Whole organism</tissue>
    </source>
</reference>
<dbReference type="InterPro" id="IPR050975">
    <property type="entry name" value="Sleep_regulator"/>
</dbReference>
<name>A0A267FNR4_9PLAT</name>
<gene>
    <name evidence="4" type="ORF">BOX15_Mlig020458g1</name>
    <name evidence="5" type="ORF">BOX15_Mlig020458g3</name>
</gene>
<accession>A0A267FNR4</accession>
<evidence type="ECO:0008006" key="7">
    <source>
        <dbReference type="Google" id="ProtNLM"/>
    </source>
</evidence>
<evidence type="ECO:0000313" key="4">
    <source>
        <dbReference type="EMBL" id="PAA53897.1"/>
    </source>
</evidence>
<evidence type="ECO:0000256" key="3">
    <source>
        <dbReference type="SAM" id="SignalP"/>
    </source>
</evidence>
<keyword evidence="1 3" id="KW-0732">Signal</keyword>
<feature type="signal peptide" evidence="3">
    <location>
        <begin position="1"/>
        <end position="18"/>
    </location>
</feature>
<comment type="caution">
    <text evidence="5">The sequence shown here is derived from an EMBL/GenBank/DDBJ whole genome shotgun (WGS) entry which is preliminary data.</text>
</comment>
<dbReference type="PANTHER" id="PTHR33562:SF2">
    <property type="entry name" value="PROTEIN QUIVER"/>
    <property type="match status" value="1"/>
</dbReference>
<dbReference type="Pfam" id="PF17064">
    <property type="entry name" value="QVR"/>
    <property type="match status" value="1"/>
</dbReference>
<evidence type="ECO:0000256" key="2">
    <source>
        <dbReference type="ARBA" id="ARBA00023180"/>
    </source>
</evidence>
<evidence type="ECO:0000313" key="5">
    <source>
        <dbReference type="EMBL" id="PAA74679.1"/>
    </source>
</evidence>
<feature type="chain" id="PRO_5011916136" description="Protein sleepless" evidence="3">
    <location>
        <begin position="19"/>
        <end position="164"/>
    </location>
</feature>
<dbReference type="GO" id="GO:0032222">
    <property type="term" value="P:regulation of synaptic transmission, cholinergic"/>
    <property type="evidence" value="ECO:0007669"/>
    <property type="project" value="InterPro"/>
</dbReference>
<dbReference type="PANTHER" id="PTHR33562">
    <property type="entry name" value="ATILLA, ISOFORM B-RELATED-RELATED"/>
    <property type="match status" value="1"/>
</dbReference>
<dbReference type="OrthoDB" id="6110560at2759"/>
<evidence type="ECO:0000256" key="1">
    <source>
        <dbReference type="ARBA" id="ARBA00022729"/>
    </source>
</evidence>
<proteinExistence type="predicted"/>
<dbReference type="EMBL" id="NIVC01000930">
    <property type="protein sequence ID" value="PAA74679.1"/>
    <property type="molecule type" value="Genomic_DNA"/>
</dbReference>
<evidence type="ECO:0000313" key="6">
    <source>
        <dbReference type="Proteomes" id="UP000215902"/>
    </source>
</evidence>
<sequence length="164" mass="18559">MFWLVFVGVMLAASSAQAQIRIGSGIPSMTNNTVFHCYICNSFLDHRCADFFDNRTRLIEPCPGDKNYTMCRKIIQETYFDGAWDRRYIRDCAVHGEIGQEEGRWCTERLGTLRVKMRYCHCKNKHGCNGASGLFSAASWSKWLLIAASSGLAAIWLTTDKLVS</sequence>
<keyword evidence="6" id="KW-1185">Reference proteome</keyword>
<dbReference type="GO" id="GO:0030431">
    <property type="term" value="P:sleep"/>
    <property type="evidence" value="ECO:0007669"/>
    <property type="project" value="InterPro"/>
</dbReference>
<dbReference type="InterPro" id="IPR031424">
    <property type="entry name" value="QVR-like"/>
</dbReference>
<protein>
    <recommendedName>
        <fullName evidence="7">Protein sleepless</fullName>
    </recommendedName>
</protein>
<dbReference type="AlphaFoldDB" id="A0A267FNR4"/>
<dbReference type="EMBL" id="NIVC01003005">
    <property type="protein sequence ID" value="PAA53897.1"/>
    <property type="molecule type" value="Genomic_DNA"/>
</dbReference>
<dbReference type="Proteomes" id="UP000215902">
    <property type="component" value="Unassembled WGS sequence"/>
</dbReference>
<organism evidence="5 6">
    <name type="scientific">Macrostomum lignano</name>
    <dbReference type="NCBI Taxonomy" id="282301"/>
    <lineage>
        <taxon>Eukaryota</taxon>
        <taxon>Metazoa</taxon>
        <taxon>Spiralia</taxon>
        <taxon>Lophotrochozoa</taxon>
        <taxon>Platyhelminthes</taxon>
        <taxon>Rhabditophora</taxon>
        <taxon>Macrostomorpha</taxon>
        <taxon>Macrostomida</taxon>
        <taxon>Macrostomidae</taxon>
        <taxon>Macrostomum</taxon>
    </lineage>
</organism>
<keyword evidence="2" id="KW-0325">Glycoprotein</keyword>